<dbReference type="Proteomes" id="UP000078252">
    <property type="component" value="Unassembled WGS sequence"/>
</dbReference>
<dbReference type="PATRIC" id="fig|33881.3.peg.2137"/>
<dbReference type="InterPro" id="IPR023393">
    <property type="entry name" value="START-like_dom_sf"/>
</dbReference>
<evidence type="ECO:0000313" key="2">
    <source>
        <dbReference type="Proteomes" id="UP000078252"/>
    </source>
</evidence>
<name>A0A175RUF8_9MICO</name>
<dbReference type="CDD" id="cd07812">
    <property type="entry name" value="SRPBCC"/>
    <property type="match status" value="1"/>
</dbReference>
<evidence type="ECO:0000313" key="1">
    <source>
        <dbReference type="EMBL" id="KTR06482.1"/>
    </source>
</evidence>
<comment type="caution">
    <text evidence="1">The sequence shown here is derived from an EMBL/GenBank/DDBJ whole genome shotgun (WGS) entry which is preliminary data.</text>
</comment>
<dbReference type="OrthoDB" id="4483486at2"/>
<dbReference type="STRING" id="33881.NS184_09035"/>
<dbReference type="Pfam" id="PF10604">
    <property type="entry name" value="Polyketide_cyc2"/>
    <property type="match status" value="1"/>
</dbReference>
<dbReference type="EMBL" id="LDQC01000048">
    <property type="protein sequence ID" value="KTR06482.1"/>
    <property type="molecule type" value="Genomic_DNA"/>
</dbReference>
<sequence length="147" mass="16571">MAKNVRILHCRPEDVFDVLRDGWLFTTWVVGASRMRGQDPGWPAVGTRIHHSFGVWPIVIDDTTTVEVWDPPRAMTIRPKGWPIGEARVALTVEEHRRGCKVTIVENAIAGPGSYVPDLLMQPAIWVRNRETLRRLGWVAAGRAGRD</sequence>
<dbReference type="RefSeq" id="WP_058725786.1">
    <property type="nucleotide sequence ID" value="NZ_LDQC01000048.1"/>
</dbReference>
<dbReference type="SUPFAM" id="SSF55961">
    <property type="entry name" value="Bet v1-like"/>
    <property type="match status" value="1"/>
</dbReference>
<dbReference type="InterPro" id="IPR019587">
    <property type="entry name" value="Polyketide_cyclase/dehydratase"/>
</dbReference>
<organism evidence="1 2">
    <name type="scientific">Curtobacterium luteum</name>
    <dbReference type="NCBI Taxonomy" id="33881"/>
    <lineage>
        <taxon>Bacteria</taxon>
        <taxon>Bacillati</taxon>
        <taxon>Actinomycetota</taxon>
        <taxon>Actinomycetes</taxon>
        <taxon>Micrococcales</taxon>
        <taxon>Microbacteriaceae</taxon>
        <taxon>Curtobacterium</taxon>
    </lineage>
</organism>
<dbReference type="Gene3D" id="3.30.530.20">
    <property type="match status" value="1"/>
</dbReference>
<accession>A0A175RUF8</accession>
<proteinExistence type="predicted"/>
<dbReference type="AlphaFoldDB" id="A0A175RUF8"/>
<reference evidence="1 2" key="1">
    <citation type="journal article" date="2016" name="Front. Microbiol.">
        <title>Genomic Resource of Rice Seed Associated Bacteria.</title>
        <authorList>
            <person name="Midha S."/>
            <person name="Bansal K."/>
            <person name="Sharma S."/>
            <person name="Kumar N."/>
            <person name="Patil P.P."/>
            <person name="Chaudhry V."/>
            <person name="Patil P.B."/>
        </authorList>
    </citation>
    <scope>NUCLEOTIDE SEQUENCE [LARGE SCALE GENOMIC DNA]</scope>
    <source>
        <strain evidence="1 2">NS184</strain>
    </source>
</reference>
<gene>
    <name evidence="1" type="ORF">NS184_09035</name>
</gene>
<protein>
    <submittedName>
        <fullName evidence="1">Polyketide cyclase</fullName>
    </submittedName>
</protein>